<evidence type="ECO:0000313" key="3">
    <source>
        <dbReference type="EMBL" id="TKK83213.1"/>
    </source>
</evidence>
<dbReference type="SUPFAM" id="SSF56112">
    <property type="entry name" value="Protein kinase-like (PK-like)"/>
    <property type="match status" value="1"/>
</dbReference>
<reference evidence="3 4" key="1">
    <citation type="submission" date="2019-04" db="EMBL/GenBank/DDBJ databases">
        <title>Kribbella sp. NEAU-THZ 27 nov., a novel actinomycete isolated from soil.</title>
        <authorList>
            <person name="Duan L."/>
        </authorList>
    </citation>
    <scope>NUCLEOTIDE SEQUENCE [LARGE SCALE GENOMIC DNA]</scope>
    <source>
        <strain evidence="3">NEAU-THZ 27</strain>
        <strain evidence="4">NEAU-THZ27</strain>
    </source>
</reference>
<dbReference type="AlphaFoldDB" id="A0A4V5UY33"/>
<feature type="domain" description="Aminoglycoside phosphotransferase" evidence="1">
    <location>
        <begin position="19"/>
        <end position="252"/>
    </location>
</feature>
<dbReference type="EMBL" id="SZPZ01000001">
    <property type="protein sequence ID" value="TKK83213.1"/>
    <property type="molecule type" value="Genomic_DNA"/>
</dbReference>
<dbReference type="Pfam" id="PF01636">
    <property type="entry name" value="APH"/>
    <property type="match status" value="1"/>
</dbReference>
<protein>
    <submittedName>
        <fullName evidence="3">Aminoglycoside phosphotransferase</fullName>
    </submittedName>
</protein>
<dbReference type="OrthoDB" id="3281564at2"/>
<keyword evidence="3" id="KW-0808">Transferase</keyword>
<accession>A0A4V5UY33</accession>
<keyword evidence="4" id="KW-1185">Reference proteome</keyword>
<evidence type="ECO:0000259" key="1">
    <source>
        <dbReference type="Pfam" id="PF01636"/>
    </source>
</evidence>
<dbReference type="Gene3D" id="3.90.1200.10">
    <property type="match status" value="1"/>
</dbReference>
<dbReference type="EMBL" id="SZPZ01000002">
    <property type="protein sequence ID" value="TKK79143.1"/>
    <property type="molecule type" value="Genomic_DNA"/>
</dbReference>
<gene>
    <name evidence="3" type="ORF">FDA38_10930</name>
    <name evidence="2" type="ORF">FDA38_11975</name>
</gene>
<evidence type="ECO:0000313" key="2">
    <source>
        <dbReference type="EMBL" id="TKK79143.1"/>
    </source>
</evidence>
<dbReference type="InterPro" id="IPR011009">
    <property type="entry name" value="Kinase-like_dom_sf"/>
</dbReference>
<organism evidence="3 4">
    <name type="scientific">Kribbella jiaozuonensis</name>
    <dbReference type="NCBI Taxonomy" id="2575441"/>
    <lineage>
        <taxon>Bacteria</taxon>
        <taxon>Bacillati</taxon>
        <taxon>Actinomycetota</taxon>
        <taxon>Actinomycetes</taxon>
        <taxon>Propionibacteriales</taxon>
        <taxon>Kribbellaceae</taxon>
        <taxon>Kribbella</taxon>
    </lineage>
</organism>
<evidence type="ECO:0000313" key="4">
    <source>
        <dbReference type="Proteomes" id="UP000305836"/>
    </source>
</evidence>
<dbReference type="RefSeq" id="WP_137253898.1">
    <property type="nucleotide sequence ID" value="NZ_JBHSPQ010000001.1"/>
</dbReference>
<dbReference type="InterPro" id="IPR002575">
    <property type="entry name" value="Aminoglycoside_PTrfase"/>
</dbReference>
<name>A0A4V5UY33_9ACTN</name>
<proteinExistence type="predicted"/>
<comment type="caution">
    <text evidence="3">The sequence shown here is derived from an EMBL/GenBank/DDBJ whole genome shotgun (WGS) entry which is preliminary data.</text>
</comment>
<dbReference type="Proteomes" id="UP000305836">
    <property type="component" value="Unassembled WGS sequence"/>
</dbReference>
<dbReference type="GO" id="GO:0016740">
    <property type="term" value="F:transferase activity"/>
    <property type="evidence" value="ECO:0007669"/>
    <property type="project" value="UniProtKB-KW"/>
</dbReference>
<sequence>MERVVEALGASYGVRAVEVTEILAGTATSNYRVVDEGGRRWFAKVYRGEVGRERAAIGLAEFAMQGGVPVAEVRRTLDGRVIDERVPMSLWEFVDGETAEGGLVGARWAAVGGVLGRLHRRLAEHPAAAPTVRAGVGVRGVVRSRRQFDRVIDDYASRAVRSPFESWALEAARERRALLGRAQAVLDELPDLTVQVVHGDLAAPNLMMCGDEVAAVIDFQPPGPRFMAWEIARIGCDPRTLMLGDGWVDGLGELLAAYREEHPAARPDDLVSTVAVGCAYTLGSTFPLAEPQEAVTPSLELYARARHETALMMLERLDEVQETLRESLS</sequence>